<dbReference type="Gene3D" id="3.10.20.30">
    <property type="match status" value="1"/>
</dbReference>
<dbReference type="InterPro" id="IPR043519">
    <property type="entry name" value="NT_sf"/>
</dbReference>
<dbReference type="PANTHER" id="PTHR21262:SF36">
    <property type="entry name" value="BIFUNCTIONAL (P)PPGPP SYNTHASE_HYDROLASE SPOT"/>
    <property type="match status" value="1"/>
</dbReference>
<dbReference type="InterPro" id="IPR033655">
    <property type="entry name" value="TGS_RelA/SpoT"/>
</dbReference>
<dbReference type="CDD" id="cd01668">
    <property type="entry name" value="TGS_RSH"/>
    <property type="match status" value="1"/>
</dbReference>
<evidence type="ECO:0000259" key="6">
    <source>
        <dbReference type="PROSITE" id="PS51671"/>
    </source>
</evidence>
<feature type="domain" description="HD" evidence="7">
    <location>
        <begin position="64"/>
        <end position="163"/>
    </location>
</feature>
<dbReference type="PROSITE" id="PS51671">
    <property type="entry name" value="ACT"/>
    <property type="match status" value="1"/>
</dbReference>
<reference evidence="9 10" key="1">
    <citation type="submission" date="2018-06" db="EMBL/GenBank/DDBJ databases">
        <authorList>
            <consortium name="Pathogen Informatics"/>
            <person name="Doyle S."/>
        </authorList>
    </citation>
    <scope>NUCLEOTIDE SEQUENCE [LARGE SCALE GENOMIC DNA]</scope>
    <source>
        <strain evidence="9 10">NCTC10717</strain>
    </source>
</reference>
<dbReference type="EC" id="3.1.7.2" evidence="3"/>
<dbReference type="AlphaFoldDB" id="A0A380MI84"/>
<dbReference type="GO" id="GO:0005886">
    <property type="term" value="C:plasma membrane"/>
    <property type="evidence" value="ECO:0007669"/>
    <property type="project" value="TreeGrafter"/>
</dbReference>
<comment type="catalytic activity">
    <reaction evidence="4">
        <text>guanosine 3',5'-bis(diphosphate) + H2O = GDP + diphosphate + H(+)</text>
        <dbReference type="Rhea" id="RHEA:14253"/>
        <dbReference type="ChEBI" id="CHEBI:15377"/>
        <dbReference type="ChEBI" id="CHEBI:15378"/>
        <dbReference type="ChEBI" id="CHEBI:33019"/>
        <dbReference type="ChEBI" id="CHEBI:58189"/>
        <dbReference type="ChEBI" id="CHEBI:77828"/>
        <dbReference type="EC" id="3.1.7.2"/>
    </reaction>
</comment>
<evidence type="ECO:0000313" key="10">
    <source>
        <dbReference type="Proteomes" id="UP000254575"/>
    </source>
</evidence>
<comment type="pathway">
    <text evidence="2">Purine metabolism; ppGpp biosynthesis; ppGpp from GDP: step 1/1.</text>
</comment>
<dbReference type="InterPro" id="IPR045865">
    <property type="entry name" value="ACT-like_dom_sf"/>
</dbReference>
<dbReference type="OrthoDB" id="9805041at2"/>
<dbReference type="SUPFAM" id="SSF109604">
    <property type="entry name" value="HD-domain/PDEase-like"/>
    <property type="match status" value="1"/>
</dbReference>
<dbReference type="Pfam" id="PF02824">
    <property type="entry name" value="TGS"/>
    <property type="match status" value="1"/>
</dbReference>
<dbReference type="Gene3D" id="3.30.460.10">
    <property type="entry name" value="Beta Polymerase, domain 2"/>
    <property type="match status" value="1"/>
</dbReference>
<dbReference type="PROSITE" id="PS51880">
    <property type="entry name" value="TGS"/>
    <property type="match status" value="1"/>
</dbReference>
<proteinExistence type="inferred from homology"/>
<evidence type="ECO:0000259" key="8">
    <source>
        <dbReference type="PROSITE" id="PS51880"/>
    </source>
</evidence>
<dbReference type="InterPro" id="IPR003607">
    <property type="entry name" value="HD/PDEase_dom"/>
</dbReference>
<dbReference type="InterPro" id="IPR006674">
    <property type="entry name" value="HD_domain"/>
</dbReference>
<dbReference type="Pfam" id="PF19296">
    <property type="entry name" value="RelA_AH_RIS"/>
    <property type="match status" value="1"/>
</dbReference>
<dbReference type="EMBL" id="UHIA01000003">
    <property type="protein sequence ID" value="SUO91564.1"/>
    <property type="molecule type" value="Genomic_DNA"/>
</dbReference>
<keyword evidence="10" id="KW-1185">Reference proteome</keyword>
<dbReference type="Gene3D" id="3.30.70.260">
    <property type="match status" value="1"/>
</dbReference>
<sequence length="720" mass="81366">MAIALTYQPFAGLTGANELIAAWEALRQELSHYLDDETIAEVLRAAVYGAQAHEGQMRQSGEPYFVHPIAVSKILAAQRFDLPVLQAGLLHDVLEDTPISKAEMAQVFGTEVTAIVDGVSKLDRLKDQAPQEAQADSFKKMLVAMTDDPRVIIIKLADRLHNMQTLGALRPDKRIRKARETLDVYASIAGRLGLFYFRIQLEDLAFSHLHPWRYAVLQKHYQQRFTNKTVINRLRQEMQPQLMRLNIQASISKRQRHLWGVYLRMKRKQSFDEACRTIPVRIITQSEDDCYRVLGVLHKSCRPISGKFEDYIAAPKSNGYRSLHSSVLMKTVGAVLNVQIRTRDMHSLAETGIIAVWHQHLKNLSLRNEHHNVVAEKYMRDWLSRLREVQNITDDPLEFYDAVKKELSSGDIHVYTPTGQIIDLPHGATPVDFAYAIHSEIGNHCVGAKVNGLPYAIFRPLQSAQTVEIITDSQAHPHAGWLQFVVTAKARAGVNHHLRSLEKKEARTLGMHLLDAALHEFGSDYAAVEKELVAYAKMQEIEINDLLDDIAYGRKQSGLIAAALLGKAKSELGQEQVLYVHSALDSGVYLGECCHPLNQDAIIGHIERGKGIQIHRRDCVLAKVSDGQDWLRAEWAEDVHGIFNSKLVFVVQDRPKMLSQVAQIIGDCGSNITDLQLERLGHRNDQQRFIMKLEVQGLEQLEKIMQQLRLIDGISQIERV</sequence>
<name>A0A380MI84_9GAMM</name>
<evidence type="ECO:0000256" key="5">
    <source>
        <dbReference type="RuleBase" id="RU003847"/>
    </source>
</evidence>
<dbReference type="GO" id="GO:0015970">
    <property type="term" value="P:guanosine tetraphosphate biosynthetic process"/>
    <property type="evidence" value="ECO:0007669"/>
    <property type="project" value="UniProtKB-UniPathway"/>
</dbReference>
<evidence type="ECO:0000313" key="9">
    <source>
        <dbReference type="EMBL" id="SUO91564.1"/>
    </source>
</evidence>
<dbReference type="InterPro" id="IPR004811">
    <property type="entry name" value="RelA/Spo_fam"/>
</dbReference>
<dbReference type="SUPFAM" id="SSF81271">
    <property type="entry name" value="TGS-like"/>
    <property type="match status" value="1"/>
</dbReference>
<dbReference type="Gene3D" id="1.10.3210.10">
    <property type="entry name" value="Hypothetical protein af1432"/>
    <property type="match status" value="1"/>
</dbReference>
<evidence type="ECO:0000256" key="4">
    <source>
        <dbReference type="ARBA" id="ARBA00047968"/>
    </source>
</evidence>
<comment type="similarity">
    <text evidence="5">Belongs to the relA/spoT family.</text>
</comment>
<dbReference type="SMART" id="SM00471">
    <property type="entry name" value="HDc"/>
    <property type="match status" value="1"/>
</dbReference>
<comment type="function">
    <text evidence="5">In eubacteria ppGpp (guanosine 3'-diphosphate 5'-diphosphate) is a mediator of the stringent response that coordinates a variety of cellular activities in response to changes in nutritional abundance.</text>
</comment>
<protein>
    <recommendedName>
        <fullName evidence="3">guanosine-3',5'-bis(diphosphate) 3'-diphosphatase</fullName>
        <ecNumber evidence="3">3.1.7.2</ecNumber>
    </recommendedName>
</protein>
<dbReference type="Proteomes" id="UP000254575">
    <property type="component" value="Unassembled WGS sequence"/>
</dbReference>
<dbReference type="PANTHER" id="PTHR21262">
    <property type="entry name" value="GUANOSINE-3',5'-BIS DIPHOSPHATE 3'-PYROPHOSPHOHYDROLASE"/>
    <property type="match status" value="1"/>
</dbReference>
<dbReference type="InterPro" id="IPR012676">
    <property type="entry name" value="TGS-like"/>
</dbReference>
<dbReference type="NCBIfam" id="TIGR00691">
    <property type="entry name" value="spoT_relA"/>
    <property type="match status" value="1"/>
</dbReference>
<gene>
    <name evidence="9" type="primary">spoT</name>
    <name evidence="9" type="ORF">NCTC10717_00213</name>
</gene>
<dbReference type="PROSITE" id="PS51831">
    <property type="entry name" value="HD"/>
    <property type="match status" value="1"/>
</dbReference>
<accession>A0A380MI84</accession>
<evidence type="ECO:0000256" key="2">
    <source>
        <dbReference type="ARBA" id="ARBA00024329"/>
    </source>
</evidence>
<dbReference type="SMART" id="SM00954">
    <property type="entry name" value="RelA_SpoT"/>
    <property type="match status" value="1"/>
</dbReference>
<feature type="domain" description="TGS" evidence="8">
    <location>
        <begin position="410"/>
        <end position="471"/>
    </location>
</feature>
<dbReference type="Pfam" id="PF13291">
    <property type="entry name" value="ACT_4"/>
    <property type="match status" value="1"/>
</dbReference>
<dbReference type="CDD" id="cd04876">
    <property type="entry name" value="ACT_RelA-SpoT"/>
    <property type="match status" value="1"/>
</dbReference>
<dbReference type="CDD" id="cd05399">
    <property type="entry name" value="NT_Rel-Spo_like"/>
    <property type="match status" value="1"/>
</dbReference>
<dbReference type="FunFam" id="3.10.20.30:FF:000002">
    <property type="entry name" value="GTP pyrophosphokinase (RelA/SpoT)"/>
    <property type="match status" value="1"/>
</dbReference>
<dbReference type="FunFam" id="1.10.3210.10:FF:000001">
    <property type="entry name" value="GTP pyrophosphokinase RelA"/>
    <property type="match status" value="1"/>
</dbReference>
<dbReference type="UniPathway" id="UPA00908">
    <property type="reaction ID" value="UER00886"/>
</dbReference>
<dbReference type="SUPFAM" id="SSF81301">
    <property type="entry name" value="Nucleotidyltransferase"/>
    <property type="match status" value="1"/>
</dbReference>
<dbReference type="RefSeq" id="WP_115217534.1">
    <property type="nucleotide sequence ID" value="NZ_UHIA01000003.1"/>
</dbReference>
<dbReference type="Pfam" id="PF04607">
    <property type="entry name" value="RelA_SpoT"/>
    <property type="match status" value="1"/>
</dbReference>
<evidence type="ECO:0000259" key="7">
    <source>
        <dbReference type="PROSITE" id="PS51831"/>
    </source>
</evidence>
<dbReference type="InterPro" id="IPR007685">
    <property type="entry name" value="RelA_SpoT"/>
</dbReference>
<evidence type="ECO:0000256" key="1">
    <source>
        <dbReference type="ARBA" id="ARBA00022801"/>
    </source>
</evidence>
<dbReference type="GO" id="GO:0008728">
    <property type="term" value="F:GTP diphosphokinase activity"/>
    <property type="evidence" value="ECO:0007669"/>
    <property type="project" value="TreeGrafter"/>
</dbReference>
<keyword evidence="1 9" id="KW-0378">Hydrolase</keyword>
<dbReference type="SUPFAM" id="SSF55021">
    <property type="entry name" value="ACT-like"/>
    <property type="match status" value="1"/>
</dbReference>
<dbReference type="InterPro" id="IPR012675">
    <property type="entry name" value="Beta-grasp_dom_sf"/>
</dbReference>
<feature type="domain" description="ACT" evidence="6">
    <location>
        <begin position="646"/>
        <end position="720"/>
    </location>
</feature>
<dbReference type="InterPro" id="IPR002912">
    <property type="entry name" value="ACT_dom"/>
</dbReference>
<dbReference type="InterPro" id="IPR045600">
    <property type="entry name" value="RelA/SpoT_AH_RIS"/>
</dbReference>
<dbReference type="GO" id="GO:0042594">
    <property type="term" value="P:response to starvation"/>
    <property type="evidence" value="ECO:0007669"/>
    <property type="project" value="TreeGrafter"/>
</dbReference>
<dbReference type="GO" id="GO:0008893">
    <property type="term" value="F:guanosine-3',5'-bis(diphosphate) 3'-diphosphatase activity"/>
    <property type="evidence" value="ECO:0007669"/>
    <property type="project" value="UniProtKB-EC"/>
</dbReference>
<dbReference type="Pfam" id="PF13328">
    <property type="entry name" value="HD_4"/>
    <property type="match status" value="1"/>
</dbReference>
<evidence type="ECO:0000256" key="3">
    <source>
        <dbReference type="ARBA" id="ARBA00024387"/>
    </source>
</evidence>
<dbReference type="InterPro" id="IPR004095">
    <property type="entry name" value="TGS"/>
</dbReference>
<dbReference type="CDD" id="cd00077">
    <property type="entry name" value="HDc"/>
    <property type="match status" value="1"/>
</dbReference>
<organism evidence="9 10">
    <name type="scientific">Suttonella indologenes</name>
    <dbReference type="NCBI Taxonomy" id="13276"/>
    <lineage>
        <taxon>Bacteria</taxon>
        <taxon>Pseudomonadati</taxon>
        <taxon>Pseudomonadota</taxon>
        <taxon>Gammaproteobacteria</taxon>
        <taxon>Cardiobacteriales</taxon>
        <taxon>Cardiobacteriaceae</taxon>
        <taxon>Suttonella</taxon>
    </lineage>
</organism>